<feature type="domain" description="GAF" evidence="3">
    <location>
        <begin position="36"/>
        <end position="186"/>
    </location>
</feature>
<dbReference type="InterPro" id="IPR003594">
    <property type="entry name" value="HATPase_dom"/>
</dbReference>
<name>A6W4F9_KINRD</name>
<dbReference type="Pfam" id="PF13185">
    <property type="entry name" value="GAF_2"/>
    <property type="match status" value="1"/>
</dbReference>
<dbReference type="eggNOG" id="COG2172">
    <property type="taxonomic scope" value="Bacteria"/>
</dbReference>
<dbReference type="InterPro" id="IPR001932">
    <property type="entry name" value="PPM-type_phosphatase-like_dom"/>
</dbReference>
<dbReference type="SMART" id="SM00331">
    <property type="entry name" value="PP2C_SIG"/>
    <property type="match status" value="1"/>
</dbReference>
<dbReference type="PANTHER" id="PTHR43156:SF2">
    <property type="entry name" value="STAGE II SPORULATION PROTEIN E"/>
    <property type="match status" value="1"/>
</dbReference>
<dbReference type="SUPFAM" id="SSF55874">
    <property type="entry name" value="ATPase domain of HSP90 chaperone/DNA topoisomerase II/histidine kinase"/>
    <property type="match status" value="1"/>
</dbReference>
<dbReference type="eggNOG" id="COG2208">
    <property type="taxonomic scope" value="Bacteria"/>
</dbReference>
<dbReference type="InterPro" id="IPR029016">
    <property type="entry name" value="GAF-like_dom_sf"/>
</dbReference>
<dbReference type="SUPFAM" id="SSF81606">
    <property type="entry name" value="PP2C-like"/>
    <property type="match status" value="1"/>
</dbReference>
<evidence type="ECO:0000256" key="2">
    <source>
        <dbReference type="SAM" id="MobiDB-lite"/>
    </source>
</evidence>
<evidence type="ECO:0000313" key="5">
    <source>
        <dbReference type="EMBL" id="ABS01698.1"/>
    </source>
</evidence>
<evidence type="ECO:0000256" key="1">
    <source>
        <dbReference type="ARBA" id="ARBA00022801"/>
    </source>
</evidence>
<sequence>MAGSPGSPGPAGGPPAADTTWRALARCAVELSSLTGLEEFQTSLVRHARTVFAAAGCGVVVPTPEGTWRLLAAAPLDPRFAGRFPDEPRDSDLPAIRAARDGVRCLLPDRAAAVLDHPRMADVVDLTGRPRWALLPLRAGGSVVGSLALSWEEPGPFDAATATLLDAFAAQCAPTLARLLATREEEAATTGVRRLSTQLQRSSLAVLPERDGLSLAAGYQPVQASADIGGDWYDAFENRSGDLVLVLGDVSGHDERAAAAMSQVRVLLRGVVWGSERAAGEVLHDLDEVLTALEPGTLASVVLAVLHDEGAAGVSVRWASAGHPSPLVRRPDRSVDLLRDGALGGSRDAGAAARAAGAPGTDDEGLLDDRDPILGVDPAVERREHRAHLGAGSALLLYSDGVVETRGEELGAGLARLAGRFAALDLADPAAAARELMAATGGGPGDVRGVEDDRTLLLAVVLGAGARRAADGTGAPGDRRAPAEAVASRTLTLPAEPQSPSRARQVVRRTCTRSGWTGADVDTAVLLTSELVTNAVVHGRSETLLTVRATPEVLRVEVWDDNHRVPELLEQDESALSGRGLHLVQACADDWGVQWPTRAHDVGKGVWFTLHVT</sequence>
<dbReference type="HOGENOM" id="CLU_445350_0_0_11"/>
<dbReference type="InterPro" id="IPR052016">
    <property type="entry name" value="Bact_Sigma-Reg"/>
</dbReference>
<evidence type="ECO:0000259" key="3">
    <source>
        <dbReference type="SMART" id="SM00065"/>
    </source>
</evidence>
<dbReference type="OrthoDB" id="4295975at2"/>
<dbReference type="CDD" id="cd16936">
    <property type="entry name" value="HATPase_RsbW-like"/>
    <property type="match status" value="1"/>
</dbReference>
<dbReference type="PANTHER" id="PTHR43156">
    <property type="entry name" value="STAGE II SPORULATION PROTEIN E-RELATED"/>
    <property type="match status" value="1"/>
</dbReference>
<feature type="domain" description="PPM-type phosphatase" evidence="4">
    <location>
        <begin position="210"/>
        <end position="461"/>
    </location>
</feature>
<dbReference type="SUPFAM" id="SSF55781">
    <property type="entry name" value="GAF domain-like"/>
    <property type="match status" value="1"/>
</dbReference>
<evidence type="ECO:0000259" key="4">
    <source>
        <dbReference type="SMART" id="SM00331"/>
    </source>
</evidence>
<accession>A6W4F9</accession>
<gene>
    <name evidence="5" type="ordered locus">Krad_0207</name>
</gene>
<dbReference type="GO" id="GO:0016791">
    <property type="term" value="F:phosphatase activity"/>
    <property type="evidence" value="ECO:0007669"/>
    <property type="project" value="TreeGrafter"/>
</dbReference>
<dbReference type="InterPro" id="IPR036890">
    <property type="entry name" value="HATPase_C_sf"/>
</dbReference>
<evidence type="ECO:0000313" key="6">
    <source>
        <dbReference type="Proteomes" id="UP000001116"/>
    </source>
</evidence>
<dbReference type="SMART" id="SM00065">
    <property type="entry name" value="GAF"/>
    <property type="match status" value="1"/>
</dbReference>
<dbReference type="Gene3D" id="3.30.565.10">
    <property type="entry name" value="Histidine kinase-like ATPase, C-terminal domain"/>
    <property type="match status" value="1"/>
</dbReference>
<feature type="region of interest" description="Disordered" evidence="2">
    <location>
        <begin position="346"/>
        <end position="370"/>
    </location>
</feature>
<dbReference type="STRING" id="266940.Krad_0207"/>
<proteinExistence type="predicted"/>
<dbReference type="InterPro" id="IPR036457">
    <property type="entry name" value="PPM-type-like_dom_sf"/>
</dbReference>
<dbReference type="Pfam" id="PF07228">
    <property type="entry name" value="SpoIIE"/>
    <property type="match status" value="2"/>
</dbReference>
<dbReference type="Proteomes" id="UP000001116">
    <property type="component" value="Chromosome"/>
</dbReference>
<dbReference type="Pfam" id="PF13581">
    <property type="entry name" value="HATPase_c_2"/>
    <property type="match status" value="1"/>
</dbReference>
<dbReference type="Gene3D" id="3.30.450.40">
    <property type="match status" value="1"/>
</dbReference>
<dbReference type="AlphaFoldDB" id="A6W4F9"/>
<feature type="compositionally biased region" description="Low complexity" evidence="2">
    <location>
        <begin position="346"/>
        <end position="360"/>
    </location>
</feature>
<dbReference type="KEGG" id="kra:Krad_0207"/>
<dbReference type="eggNOG" id="COG2203">
    <property type="taxonomic scope" value="Bacteria"/>
</dbReference>
<protein>
    <submittedName>
        <fullName evidence="5">Protein serine phosphatase with GAF(S) sensor(S)</fullName>
    </submittedName>
</protein>
<reference evidence="6" key="1">
    <citation type="journal article" date="2008" name="PLoS ONE">
        <title>Survival in nuclear waste, extreme resistance, and potential applications gleaned from the genome sequence of Kineococcus radiotolerans SRS30216.</title>
        <authorList>
            <person name="Bagwell C.E."/>
            <person name="Bhat S."/>
            <person name="Hawkins G.M."/>
            <person name="Smith B.W."/>
            <person name="Biswas T."/>
            <person name="Hoover T.R."/>
            <person name="Saunders E."/>
            <person name="Han C.S."/>
            <person name="Tsodikov O.V."/>
            <person name="Shimkets L.J."/>
        </authorList>
    </citation>
    <scope>NUCLEOTIDE SEQUENCE [LARGE SCALE GENOMIC DNA]</scope>
    <source>
        <strain evidence="6">ATCC BAA-149 / DSM 14245 / SRS30216</strain>
    </source>
</reference>
<keyword evidence="6" id="KW-1185">Reference proteome</keyword>
<dbReference type="Gene3D" id="3.60.40.10">
    <property type="entry name" value="PPM-type phosphatase domain"/>
    <property type="match status" value="1"/>
</dbReference>
<dbReference type="InterPro" id="IPR003018">
    <property type="entry name" value="GAF"/>
</dbReference>
<dbReference type="EMBL" id="CP000750">
    <property type="protein sequence ID" value="ABS01698.1"/>
    <property type="molecule type" value="Genomic_DNA"/>
</dbReference>
<dbReference type="RefSeq" id="WP_012085479.1">
    <property type="nucleotide sequence ID" value="NC_009664.2"/>
</dbReference>
<organism evidence="5 6">
    <name type="scientific">Kineococcus radiotolerans (strain ATCC BAA-149 / DSM 14245 / SRS30216)</name>
    <dbReference type="NCBI Taxonomy" id="266940"/>
    <lineage>
        <taxon>Bacteria</taxon>
        <taxon>Bacillati</taxon>
        <taxon>Actinomycetota</taxon>
        <taxon>Actinomycetes</taxon>
        <taxon>Kineosporiales</taxon>
        <taxon>Kineosporiaceae</taxon>
        <taxon>Kineococcus</taxon>
    </lineage>
</organism>
<keyword evidence="1" id="KW-0378">Hydrolase</keyword>